<dbReference type="InterPro" id="IPR038718">
    <property type="entry name" value="SNF2-like_sf"/>
</dbReference>
<feature type="domain" description="Helicase C-terminal" evidence="3">
    <location>
        <begin position="1210"/>
        <end position="1361"/>
    </location>
</feature>
<evidence type="ECO:0000256" key="1">
    <source>
        <dbReference type="ARBA" id="ARBA00022801"/>
    </source>
</evidence>
<dbReference type="InterPro" id="IPR001650">
    <property type="entry name" value="Helicase_C-like"/>
</dbReference>
<dbReference type="CDD" id="cd18793">
    <property type="entry name" value="SF2_C_SNF"/>
    <property type="match status" value="1"/>
</dbReference>
<dbReference type="PROSITE" id="PS51194">
    <property type="entry name" value="HELICASE_CTER"/>
    <property type="match status" value="1"/>
</dbReference>
<dbReference type="InterPro" id="IPR027417">
    <property type="entry name" value="P-loop_NTPase"/>
</dbReference>
<evidence type="ECO:0000259" key="3">
    <source>
        <dbReference type="PROSITE" id="PS51194"/>
    </source>
</evidence>
<dbReference type="PANTHER" id="PTHR45629">
    <property type="entry name" value="SNF2/RAD54 FAMILY MEMBER"/>
    <property type="match status" value="1"/>
</dbReference>
<gene>
    <name evidence="4" type="ORF">HNQ70_002579</name>
</gene>
<dbReference type="GO" id="GO:0004386">
    <property type="term" value="F:helicase activity"/>
    <property type="evidence" value="ECO:0007669"/>
    <property type="project" value="UniProtKB-KW"/>
</dbReference>
<proteinExistence type="predicted"/>
<dbReference type="Pfam" id="PF00271">
    <property type="entry name" value="Helicase_C"/>
    <property type="match status" value="1"/>
</dbReference>
<accession>A0A7W8HJG7</accession>
<evidence type="ECO:0000313" key="5">
    <source>
        <dbReference type="Proteomes" id="UP000532440"/>
    </source>
</evidence>
<dbReference type="InterPro" id="IPR049730">
    <property type="entry name" value="SNF2/RAD54-like_C"/>
</dbReference>
<keyword evidence="4" id="KW-0067">ATP-binding</keyword>
<dbReference type="Gene3D" id="3.40.50.300">
    <property type="entry name" value="P-loop containing nucleotide triphosphate hydrolases"/>
    <property type="match status" value="1"/>
</dbReference>
<dbReference type="SMART" id="SM00490">
    <property type="entry name" value="HELICc"/>
    <property type="match status" value="1"/>
</dbReference>
<dbReference type="Gene3D" id="3.40.50.10810">
    <property type="entry name" value="Tandem AAA-ATPase domain"/>
    <property type="match status" value="1"/>
</dbReference>
<dbReference type="GO" id="GO:0005524">
    <property type="term" value="F:ATP binding"/>
    <property type="evidence" value="ECO:0007669"/>
    <property type="project" value="InterPro"/>
</dbReference>
<comment type="caution">
    <text evidence="4">The sequence shown here is derived from an EMBL/GenBank/DDBJ whole genome shotgun (WGS) entry which is preliminary data.</text>
</comment>
<dbReference type="InterPro" id="IPR014001">
    <property type="entry name" value="Helicase_ATP-bd"/>
</dbReference>
<reference evidence="4 5" key="1">
    <citation type="submission" date="2020-08" db="EMBL/GenBank/DDBJ databases">
        <title>Genomic Encyclopedia of Type Strains, Phase IV (KMG-IV): sequencing the most valuable type-strain genomes for metagenomic binning, comparative biology and taxonomic classification.</title>
        <authorList>
            <person name="Goeker M."/>
        </authorList>
    </citation>
    <scope>NUCLEOTIDE SEQUENCE [LARGE SCALE GENOMIC DNA]</scope>
    <source>
        <strain evidence="4 5">DSM 29781</strain>
    </source>
</reference>
<dbReference type="EMBL" id="JACHGB010000005">
    <property type="protein sequence ID" value="MBB5272556.1"/>
    <property type="molecule type" value="Genomic_DNA"/>
</dbReference>
<dbReference type="Proteomes" id="UP000532440">
    <property type="component" value="Unassembled WGS sequence"/>
</dbReference>
<keyword evidence="1" id="KW-0378">Hydrolase</keyword>
<dbReference type="RefSeq" id="WP_183968191.1">
    <property type="nucleotide sequence ID" value="NZ_BAABEW010000019.1"/>
</dbReference>
<dbReference type="PROSITE" id="PS51192">
    <property type="entry name" value="HELICASE_ATP_BIND_1"/>
    <property type="match status" value="1"/>
</dbReference>
<keyword evidence="4" id="KW-0547">Nucleotide-binding</keyword>
<dbReference type="SMART" id="SM00487">
    <property type="entry name" value="DEXDc"/>
    <property type="match status" value="1"/>
</dbReference>
<dbReference type="InterPro" id="IPR050496">
    <property type="entry name" value="SNF2_RAD54_helicase_repair"/>
</dbReference>
<organism evidence="4 5">
    <name type="scientific">Quisquiliibacterium transsilvanicum</name>
    <dbReference type="NCBI Taxonomy" id="1549638"/>
    <lineage>
        <taxon>Bacteria</taxon>
        <taxon>Pseudomonadati</taxon>
        <taxon>Pseudomonadota</taxon>
        <taxon>Betaproteobacteria</taxon>
        <taxon>Burkholderiales</taxon>
        <taxon>Burkholderiaceae</taxon>
        <taxon>Quisquiliibacterium</taxon>
    </lineage>
</organism>
<feature type="domain" description="Helicase ATP-binding" evidence="2">
    <location>
        <begin position="929"/>
        <end position="1082"/>
    </location>
</feature>
<dbReference type="Pfam" id="PF00176">
    <property type="entry name" value="SNF2-rel_dom"/>
    <property type="match status" value="1"/>
</dbReference>
<sequence>MPHDDLFGPGAAAGPLATDPWSPLLRALALAWTPRHRTWLVGVLRAAGARMPSGRQFTGVDTDEGLAALAERGLVVRDAAGWRCADEHRVRLAREALLLPDHPEWRRAVLDVDGVRLGTHGGWLSSSAPLVTAARMLFYGGEPMDAWQALERFAGARFDWDEITRALMLEGFDPELIARANPVLSARMMSATLSYGLVVLDPGATPVFLAARDAMEARGIGPDALVLRAMVAETQILRGEPDAALATIATMAGEQLGVVRASADAVRGRWDEAIAGFEATLAALRKSTGQRKGVLPGNIAWLYPMCLFASRDTGRIVAARKFCAAESGTRAPQLHAPWGPWVHAADIRLGDRPARADFLRPPDGGRTVLSLESVERRMLQAWAFAGGGAHADPGSSEALRKRLAACGFHWLLAQVEAADRVLAGEAPATPFFATSGGERWREALSAIAALGNAAPQAQTTAAETQLLWLMDVDGHGRLRGIVPAERKRGARGWGKPRPVALSRLAKSGTLDPWDSRIARAIRELRSFGGKSLVLDPEEAAAGLAGHPRVAFEDAPDQLLGITDEAPEVQLVQEDGAWRLEFVPDIGAAMRRSDGGQWLPILVERTGEASARLIRMTPAHRRVVELAESGLRVPAEALPELQAVLPVLSAHFRMKAGSAQAALRSDAEAKLRAELSPLTAGLRLRLVAAPLGPAGPRLAPGAGREDVFAPVDGRLRACERRLADERSALAAVLETFAFLEPPADADEAPEWDVIEPREALALVERLGALEAIAGVDWPKGRSIQVLQAVSEQLRVKVDEERGWFALSGGLRIDENEVVALSKLIELVGQHRSRYVPLDGGRWLALSDRLRQQVEDLSAVADRTRGGTLRAPAPTAGWLEGALAGASVDGDGALGRKLAALQASMTIDPALPPTLQAELRPYQREGFTWLMQRAAAGFGACLADDMGLGKTLQSLAVLLARAALGPALVVAPTSVCSNWLDETRRFAPSLRVHAWSQALDLSTVRAMDLVVVSYTLLQQNIERFAGCGWATLVADEAQSIKNAAAKRTQAVMSVPAGFRIALSGTPIENRLGELWSIMGFANPGLLGSADRFTQRFVRPIERDRDLRAQRTLRRMIAPFVLRRTKTQVLDDLPPRTEMTLAVTPGTREAAHYESLRREALAAAMQAVAGAAPAQRQFHVLAQLTRLRRAACDPRLVHPELGLVGAKVDAFAELAAEIVANGHKALVFSQFVDFLGLLRAAADAQGLRHQYLDGATPAAERARRIAAFQAGDGDLFLISLKAGGFGLNLTAADYVIITDPWWNPAAEDQASGRAHRIGQSRPVTVYRLVTAGSIEERIARLHHDKRALADGILEGTEATAAPDTAALIALIRGD</sequence>
<protein>
    <submittedName>
        <fullName evidence="4">Superfamily II DNA or RNA helicase</fullName>
    </submittedName>
</protein>
<keyword evidence="4" id="KW-0347">Helicase</keyword>
<evidence type="ECO:0000259" key="2">
    <source>
        <dbReference type="PROSITE" id="PS51192"/>
    </source>
</evidence>
<keyword evidence="5" id="KW-1185">Reference proteome</keyword>
<dbReference type="GO" id="GO:0015616">
    <property type="term" value="F:DNA translocase activity"/>
    <property type="evidence" value="ECO:0007669"/>
    <property type="project" value="TreeGrafter"/>
</dbReference>
<evidence type="ECO:0000313" key="4">
    <source>
        <dbReference type="EMBL" id="MBB5272556.1"/>
    </source>
</evidence>
<dbReference type="GO" id="GO:0016787">
    <property type="term" value="F:hydrolase activity"/>
    <property type="evidence" value="ECO:0007669"/>
    <property type="project" value="UniProtKB-KW"/>
</dbReference>
<dbReference type="SUPFAM" id="SSF52540">
    <property type="entry name" value="P-loop containing nucleoside triphosphate hydrolases"/>
    <property type="match status" value="2"/>
</dbReference>
<dbReference type="InterPro" id="IPR000330">
    <property type="entry name" value="SNF2_N"/>
</dbReference>
<dbReference type="PANTHER" id="PTHR45629:SF7">
    <property type="entry name" value="DNA EXCISION REPAIR PROTEIN ERCC-6-RELATED"/>
    <property type="match status" value="1"/>
</dbReference>
<name>A0A7W8HJG7_9BURK</name>